<feature type="transmembrane region" description="Helical" evidence="1">
    <location>
        <begin position="29"/>
        <end position="54"/>
    </location>
</feature>
<reference evidence="2" key="1">
    <citation type="submission" date="2022-11" db="EMBL/GenBank/DDBJ databases">
        <title>Marilongibacter aestuarii gen. nov., sp. nov., isolated from tidal flat sediment.</title>
        <authorList>
            <person name="Jiayan W."/>
        </authorList>
    </citation>
    <scope>NUCLEOTIDE SEQUENCE</scope>
    <source>
        <strain evidence="2">Z1-6</strain>
    </source>
</reference>
<keyword evidence="1" id="KW-0472">Membrane</keyword>
<proteinExistence type="predicted"/>
<dbReference type="AlphaFoldDB" id="A0A9X3J9D6"/>
<dbReference type="RefSeq" id="WP_343334996.1">
    <property type="nucleotide sequence ID" value="NZ_JAPOHD010000062.1"/>
</dbReference>
<accession>A0A9X3J9D6</accession>
<name>A0A9X3J9D6_9BACT</name>
<sequence length="60" mass="6213">MKELSFEKMEDIQGGADWSCNMGMTVVGAFWAGMAGIATGGVGAFVFAVGWGALQTYVCG</sequence>
<dbReference type="EMBL" id="JAPOHD010000062">
    <property type="protein sequence ID" value="MCY1722670.1"/>
    <property type="molecule type" value="Genomic_DNA"/>
</dbReference>
<keyword evidence="3" id="KW-1185">Reference proteome</keyword>
<keyword evidence="1" id="KW-0812">Transmembrane</keyword>
<comment type="caution">
    <text evidence="2">The sequence shown here is derived from an EMBL/GenBank/DDBJ whole genome shotgun (WGS) entry which is preliminary data.</text>
</comment>
<organism evidence="2 3">
    <name type="scientific">Draconibacterium aestuarii</name>
    <dbReference type="NCBI Taxonomy" id="2998507"/>
    <lineage>
        <taxon>Bacteria</taxon>
        <taxon>Pseudomonadati</taxon>
        <taxon>Bacteroidota</taxon>
        <taxon>Bacteroidia</taxon>
        <taxon>Marinilabiliales</taxon>
        <taxon>Prolixibacteraceae</taxon>
        <taxon>Draconibacterium</taxon>
    </lineage>
</organism>
<keyword evidence="1" id="KW-1133">Transmembrane helix</keyword>
<evidence type="ECO:0000313" key="3">
    <source>
        <dbReference type="Proteomes" id="UP001145087"/>
    </source>
</evidence>
<evidence type="ECO:0008006" key="4">
    <source>
        <dbReference type="Google" id="ProtNLM"/>
    </source>
</evidence>
<evidence type="ECO:0000256" key="1">
    <source>
        <dbReference type="SAM" id="Phobius"/>
    </source>
</evidence>
<dbReference type="Proteomes" id="UP001145087">
    <property type="component" value="Unassembled WGS sequence"/>
</dbReference>
<gene>
    <name evidence="2" type="ORF">OU798_20135</name>
</gene>
<protein>
    <recommendedName>
        <fullName evidence="4">Bacteriocin</fullName>
    </recommendedName>
</protein>
<evidence type="ECO:0000313" key="2">
    <source>
        <dbReference type="EMBL" id="MCY1722670.1"/>
    </source>
</evidence>